<dbReference type="Pfam" id="PF07247">
    <property type="entry name" value="AATase"/>
    <property type="match status" value="1"/>
</dbReference>
<dbReference type="InterPro" id="IPR052058">
    <property type="entry name" value="Alcohol_O-acetyltransferase"/>
</dbReference>
<sequence>MRSLSPYEAVIVARADNHIYHTFVVGAHYTIPLTIEIIYETITILCQKYPHFSLRVGSNRTCEYTSKPYIVDNTCVEVEHVDNIDSILEKYNLFKFDYALDAPLWRVLCADSGDGNINSLYFIVDHTYFDGTAAKNFHELFAATIGEKPTSRLIDPNTFKPYPDPTEIMKFNKDATAAVVTSEVTPALRIPLDSKLILLPMPVHGKHIVELGIDTTNRLLSLCRSEGVRLTSYLYSIAAKSILSALTKEDTVGRLFKTMIPINTRPIDADPQIVNFGLFFGKFFHSETTETIHSTPIFELARSFQKQLQEGIPRAMHDYEVFNVRALVDKSLAEDSMVAMAERNDSPISTIAISNLGIMKTKLIDQVYFDQPLVDAYFALHCISSSIGGLVLNFEAHRAIPDKIFNTYIKNALDLIKQ</sequence>
<gene>
    <name evidence="1" type="ORF">CANINC_001354</name>
</gene>
<comment type="caution">
    <text evidence="1">The sequence shown here is derived from an EMBL/GenBank/DDBJ whole genome shotgun (WGS) entry which is preliminary data.</text>
</comment>
<dbReference type="AlphaFoldDB" id="A0A4T0X3W2"/>
<evidence type="ECO:0008006" key="3">
    <source>
        <dbReference type="Google" id="ProtNLM"/>
    </source>
</evidence>
<dbReference type="GO" id="GO:0008080">
    <property type="term" value="F:N-acetyltransferase activity"/>
    <property type="evidence" value="ECO:0007669"/>
    <property type="project" value="TreeGrafter"/>
</dbReference>
<evidence type="ECO:0000313" key="1">
    <source>
        <dbReference type="EMBL" id="TID30068.1"/>
    </source>
</evidence>
<dbReference type="PANTHER" id="PTHR28037:SF1">
    <property type="entry name" value="ALCOHOL O-ACETYLTRANSFERASE 1-RELATED"/>
    <property type="match status" value="1"/>
</dbReference>
<evidence type="ECO:0000313" key="2">
    <source>
        <dbReference type="Proteomes" id="UP000307173"/>
    </source>
</evidence>
<proteinExistence type="predicted"/>
<dbReference type="PANTHER" id="PTHR28037">
    <property type="entry name" value="ALCOHOL O-ACETYLTRANSFERASE 1-RELATED"/>
    <property type="match status" value="1"/>
</dbReference>
<organism evidence="1 2">
    <name type="scientific">Pichia inconspicua</name>
    <dbReference type="NCBI Taxonomy" id="52247"/>
    <lineage>
        <taxon>Eukaryota</taxon>
        <taxon>Fungi</taxon>
        <taxon>Dikarya</taxon>
        <taxon>Ascomycota</taxon>
        <taxon>Saccharomycotina</taxon>
        <taxon>Pichiomycetes</taxon>
        <taxon>Pichiales</taxon>
        <taxon>Pichiaceae</taxon>
        <taxon>Pichia</taxon>
    </lineage>
</organism>
<keyword evidence="2" id="KW-1185">Reference proteome</keyword>
<reference evidence="1 2" key="1">
    <citation type="journal article" date="2019" name="Front. Genet.">
        <title>Whole-Genome Sequencing of the Opportunistic Yeast Pathogen Candida inconspicua Uncovers Its Hybrid Origin.</title>
        <authorList>
            <person name="Mixao V."/>
            <person name="Hansen A.P."/>
            <person name="Saus E."/>
            <person name="Boekhout T."/>
            <person name="Lass-Florl C."/>
            <person name="Gabaldon T."/>
        </authorList>
    </citation>
    <scope>NUCLEOTIDE SEQUENCE [LARGE SCALE GENOMIC DNA]</scope>
    <source>
        <strain evidence="1 2">CBS 180</strain>
    </source>
</reference>
<dbReference type="OrthoDB" id="2150604at2759"/>
<protein>
    <recommendedName>
        <fullName evidence="3">Condensation domain-containing protein</fullName>
    </recommendedName>
</protein>
<name>A0A4T0X3W2_9ASCO</name>
<accession>A0A4T0X3W2</accession>
<dbReference type="EMBL" id="SELW01000208">
    <property type="protein sequence ID" value="TID30068.1"/>
    <property type="molecule type" value="Genomic_DNA"/>
</dbReference>
<dbReference type="Proteomes" id="UP000307173">
    <property type="component" value="Unassembled WGS sequence"/>
</dbReference>
<dbReference type="InterPro" id="IPR010828">
    <property type="entry name" value="Atf2/Sli1-like"/>
</dbReference>